<dbReference type="GeneID" id="39583416"/>
<gene>
    <name evidence="2" type="ORF">SODALDRAFT_377860</name>
</gene>
<proteinExistence type="predicted"/>
<keyword evidence="3" id="KW-1185">Reference proteome</keyword>
<dbReference type="AlphaFoldDB" id="A0A3N2PZP8"/>
<feature type="compositionally biased region" description="Pro residues" evidence="1">
    <location>
        <begin position="344"/>
        <end position="354"/>
    </location>
</feature>
<evidence type="ECO:0000313" key="3">
    <source>
        <dbReference type="Proteomes" id="UP000272025"/>
    </source>
</evidence>
<protein>
    <submittedName>
        <fullName evidence="2">Uncharacterized protein</fullName>
    </submittedName>
</protein>
<dbReference type="EMBL" id="ML119053">
    <property type="protein sequence ID" value="ROT39962.1"/>
    <property type="molecule type" value="Genomic_DNA"/>
</dbReference>
<sequence length="620" mass="67173">MACTIPIASILPTFAGMASVLNSSCSSSSSSNNIAAAGPGSDAPMMSKNEADMAKAALELAWVVSDPITKALGDLGAAHDFSCMGQDFMRVFTEASVGAGAEECFSKLGSLIGGIKELQAATFDTFRERDANLASIVAARLSSERINGIQQDGHSIPYFHRGSSAPVAFNHITAPCAPYFGPASAVDHQLSLGTLPINQGIDPYITLPHTPPPALSTFSPPFPPASPTDMCWEATPPSSVTWPIPIDPAAAEATTLQTEMEIDAEDELEMMEELSFATTPEVPILPPPPPPGPSLSSPANTIQGNTNPPEEEEEKKEDGGEEDEEPEPASAPPRDRSGLAPSPELAPAPAPAPGPVLGSGPAPTWFIDVNPTPAPVPVPANEEEQEPQSASDNEPTNNDDADDWDGLPPHLLQYEELMENLDLLFDRTEWAWGEVPESDELDSREPLQDWEPGADKLEVLWRRKQFAQHQLQPHMILAGPSDSGVFSDTRFRALGKAAKLIDQEIISATVIDMARAKRPEVVASEIAQLFRPWFRGDDAGWREVVLDRLRDICEDAWDLRELIDREKIHVDFVWPILDEPDVDNVNEEYNVVHALKKGPGFGVFPAMKLWERGFMATFGF</sequence>
<accession>A0A3N2PZP8</accession>
<reference evidence="2 3" key="1">
    <citation type="journal article" date="2018" name="Mol. Ecol.">
        <title>The obligate alkalophilic soda-lake fungus Sodiomyces alkalinus has shifted to a protein diet.</title>
        <authorList>
            <person name="Grum-Grzhimaylo A.A."/>
            <person name="Falkoski D.L."/>
            <person name="van den Heuvel J."/>
            <person name="Valero-Jimenez C.A."/>
            <person name="Min B."/>
            <person name="Choi I.G."/>
            <person name="Lipzen A."/>
            <person name="Daum C.G."/>
            <person name="Aanen D.K."/>
            <person name="Tsang A."/>
            <person name="Henrissat B."/>
            <person name="Bilanenko E.N."/>
            <person name="de Vries R.P."/>
            <person name="van Kan J.A.L."/>
            <person name="Grigoriev I.V."/>
            <person name="Debets A.J.M."/>
        </authorList>
    </citation>
    <scope>NUCLEOTIDE SEQUENCE [LARGE SCALE GENOMIC DNA]</scope>
    <source>
        <strain evidence="2 3">F11</strain>
    </source>
</reference>
<feature type="region of interest" description="Disordered" evidence="1">
    <location>
        <begin position="280"/>
        <end position="408"/>
    </location>
</feature>
<dbReference type="RefSeq" id="XP_028467768.1">
    <property type="nucleotide sequence ID" value="XM_028614939.1"/>
</dbReference>
<evidence type="ECO:0000313" key="2">
    <source>
        <dbReference type="EMBL" id="ROT39962.1"/>
    </source>
</evidence>
<evidence type="ECO:0000256" key="1">
    <source>
        <dbReference type="SAM" id="MobiDB-lite"/>
    </source>
</evidence>
<dbReference type="Proteomes" id="UP000272025">
    <property type="component" value="Unassembled WGS sequence"/>
</dbReference>
<feature type="compositionally biased region" description="Acidic residues" evidence="1">
    <location>
        <begin position="309"/>
        <end position="327"/>
    </location>
</feature>
<name>A0A3N2PZP8_SODAK</name>
<organism evidence="2 3">
    <name type="scientific">Sodiomyces alkalinus (strain CBS 110278 / VKM F-3762 / F11)</name>
    <name type="common">Alkaliphilic filamentous fungus</name>
    <dbReference type="NCBI Taxonomy" id="1314773"/>
    <lineage>
        <taxon>Eukaryota</taxon>
        <taxon>Fungi</taxon>
        <taxon>Dikarya</taxon>
        <taxon>Ascomycota</taxon>
        <taxon>Pezizomycotina</taxon>
        <taxon>Sordariomycetes</taxon>
        <taxon>Hypocreomycetidae</taxon>
        <taxon>Glomerellales</taxon>
        <taxon>Plectosphaerellaceae</taxon>
        <taxon>Sodiomyces</taxon>
    </lineage>
</organism>
<feature type="compositionally biased region" description="Pro residues" evidence="1">
    <location>
        <begin position="283"/>
        <end position="293"/>
    </location>
</feature>
<dbReference type="STRING" id="1314773.A0A3N2PZP8"/>